<organism evidence="9 10">
    <name type="scientific">Marinospirillum alkaliphilum DSM 21637</name>
    <dbReference type="NCBI Taxonomy" id="1122209"/>
    <lineage>
        <taxon>Bacteria</taxon>
        <taxon>Pseudomonadati</taxon>
        <taxon>Pseudomonadota</taxon>
        <taxon>Gammaproteobacteria</taxon>
        <taxon>Oceanospirillales</taxon>
        <taxon>Oceanospirillaceae</taxon>
        <taxon>Marinospirillum</taxon>
    </lineage>
</organism>
<feature type="transmembrane region" description="Helical" evidence="6">
    <location>
        <begin position="54"/>
        <end position="86"/>
    </location>
</feature>
<dbReference type="EMBL" id="FPJW01000007">
    <property type="protein sequence ID" value="SFX54476.1"/>
    <property type="molecule type" value="Genomic_DNA"/>
</dbReference>
<feature type="transmembrane region" description="Helical" evidence="6">
    <location>
        <begin position="256"/>
        <end position="276"/>
    </location>
</feature>
<sequence length="754" mass="83922">MPDSGMMLRLVSRVRLRPRRHASLWVLLTLALLLLVSAESSRFFTLPEQTLSVIWPPAGILLGALLVYGWRSLLAAAPALLIWSLFLQQAPWLFALLFCTGMLLGSVFAARLIQLGTPLRSRGLTLRFVLNLYLRGALVGSGLVSLFGALGYWLTHPDNLFALHDIWLLYWGFEALGVILFTPLALLLMSSRHRYVSRLLADLRQPRLLLWLVFSLLAAGLTLLLESQGQRLYATALAYTFFPLLCWLVMVARSETLVLALPVFVALFVAFALRGWGGVTQIEDFQGLVRMLTQVAGMVIMAQLIAAVNTERSQLLQLFRRQAREDYLTGLDNERELVRHLSGLLQKKAPDLPKQLWLVDVDLLDFEELADQMGFEGAHGLERQLASQLRELRRPDMQQARLGPGRYLLVLSLADRLAVHDLLDQLYARLNDQVFVSAGQSTRIRVSLGAVPLDGSITTPAGYLAACHQATLQARQRSRRILVADTSQGLMAERQQLSQRFEALKQALPDKRLRLFAQPILDLSGKASGQSYEILLRMMSVDGQLLPPVEFLPAAERFGYMQDIDRWVVQHTLQTLADHPGWLAQTRKCAINLSGASLSDLELVPYIRSVLEATGVPAEKISFEVTESERIQSTQRAARQIHDLRALGCSVALDDFGTGLATFEYLKAFEFDYLKIDGAFIRNLEQSAVDQAMVQGTCAVARSLGLQTIAEFVEGESLIARLKTLGVNHAQGYGVGKPVPLAELFQHIVKPCQA</sequence>
<comment type="subcellular location">
    <subcellularLocation>
        <location evidence="1">Cell membrane</location>
        <topology evidence="1">Multi-pass membrane protein</topology>
    </subcellularLocation>
</comment>
<dbReference type="SMART" id="SM00267">
    <property type="entry name" value="GGDEF"/>
    <property type="match status" value="1"/>
</dbReference>
<dbReference type="AlphaFoldDB" id="A0A1K1XZL2"/>
<dbReference type="GO" id="GO:0071111">
    <property type="term" value="F:cyclic-guanylate-specific phosphodiesterase activity"/>
    <property type="evidence" value="ECO:0007669"/>
    <property type="project" value="InterPro"/>
</dbReference>
<keyword evidence="4 6" id="KW-1133">Transmembrane helix</keyword>
<dbReference type="InterPro" id="IPR000160">
    <property type="entry name" value="GGDEF_dom"/>
</dbReference>
<dbReference type="Proteomes" id="UP000182350">
    <property type="component" value="Unassembled WGS sequence"/>
</dbReference>
<evidence type="ECO:0000259" key="8">
    <source>
        <dbReference type="PROSITE" id="PS50887"/>
    </source>
</evidence>
<feature type="transmembrane region" description="Helical" evidence="6">
    <location>
        <begin position="133"/>
        <end position="154"/>
    </location>
</feature>
<dbReference type="Pfam" id="PF05231">
    <property type="entry name" value="MASE1"/>
    <property type="match status" value="1"/>
</dbReference>
<keyword evidence="5 6" id="KW-0472">Membrane</keyword>
<dbReference type="InterPro" id="IPR043128">
    <property type="entry name" value="Rev_trsase/Diguanyl_cyclase"/>
</dbReference>
<keyword evidence="10" id="KW-1185">Reference proteome</keyword>
<feature type="transmembrane region" description="Helical" evidence="6">
    <location>
        <begin position="208"/>
        <end position="225"/>
    </location>
</feature>
<feature type="transmembrane region" description="Helical" evidence="6">
    <location>
        <begin position="166"/>
        <end position="188"/>
    </location>
</feature>
<dbReference type="Pfam" id="PF00990">
    <property type="entry name" value="GGDEF"/>
    <property type="match status" value="1"/>
</dbReference>
<name>A0A1K1XZL2_9GAMM</name>
<dbReference type="CDD" id="cd01948">
    <property type="entry name" value="EAL"/>
    <property type="match status" value="1"/>
</dbReference>
<protein>
    <submittedName>
        <fullName evidence="9">EAL domain, c-di-GMP-specific phosphodiesterase class I (Or its enzymatically inactive variant)</fullName>
    </submittedName>
</protein>
<dbReference type="InterPro" id="IPR007895">
    <property type="entry name" value="MASE1"/>
</dbReference>
<dbReference type="InterPro" id="IPR029787">
    <property type="entry name" value="Nucleotide_cyclase"/>
</dbReference>
<evidence type="ECO:0000313" key="9">
    <source>
        <dbReference type="EMBL" id="SFX54476.1"/>
    </source>
</evidence>
<dbReference type="Gene3D" id="3.30.70.270">
    <property type="match status" value="1"/>
</dbReference>
<dbReference type="Pfam" id="PF00563">
    <property type="entry name" value="EAL"/>
    <property type="match status" value="1"/>
</dbReference>
<evidence type="ECO:0000256" key="6">
    <source>
        <dbReference type="SAM" id="Phobius"/>
    </source>
</evidence>
<evidence type="ECO:0000256" key="1">
    <source>
        <dbReference type="ARBA" id="ARBA00004651"/>
    </source>
</evidence>
<keyword evidence="2" id="KW-1003">Cell membrane</keyword>
<dbReference type="SMART" id="SM00052">
    <property type="entry name" value="EAL"/>
    <property type="match status" value="1"/>
</dbReference>
<dbReference type="SUPFAM" id="SSF141868">
    <property type="entry name" value="EAL domain-like"/>
    <property type="match status" value="1"/>
</dbReference>
<keyword evidence="3 6" id="KW-0812">Transmembrane</keyword>
<feature type="transmembrane region" description="Helical" evidence="6">
    <location>
        <begin position="232"/>
        <end position="250"/>
    </location>
</feature>
<dbReference type="InterPro" id="IPR050706">
    <property type="entry name" value="Cyclic-di-GMP_PDE-like"/>
</dbReference>
<reference evidence="9 10" key="1">
    <citation type="submission" date="2016-11" db="EMBL/GenBank/DDBJ databases">
        <authorList>
            <person name="Jaros S."/>
            <person name="Januszkiewicz K."/>
            <person name="Wedrychowicz H."/>
        </authorList>
    </citation>
    <scope>NUCLEOTIDE SEQUENCE [LARGE SCALE GENOMIC DNA]</scope>
    <source>
        <strain evidence="9 10">DSM 21637</strain>
    </source>
</reference>
<proteinExistence type="predicted"/>
<feature type="domain" description="EAL" evidence="7">
    <location>
        <begin position="497"/>
        <end position="752"/>
    </location>
</feature>
<dbReference type="Gene3D" id="3.20.20.450">
    <property type="entry name" value="EAL domain"/>
    <property type="match status" value="1"/>
</dbReference>
<evidence type="ECO:0000256" key="4">
    <source>
        <dbReference type="ARBA" id="ARBA00022989"/>
    </source>
</evidence>
<evidence type="ECO:0000259" key="7">
    <source>
        <dbReference type="PROSITE" id="PS50883"/>
    </source>
</evidence>
<feature type="transmembrane region" description="Helical" evidence="6">
    <location>
        <begin position="288"/>
        <end position="308"/>
    </location>
</feature>
<gene>
    <name evidence="9" type="ORF">SAMN02745752_02019</name>
</gene>
<evidence type="ECO:0000313" key="10">
    <source>
        <dbReference type="Proteomes" id="UP000182350"/>
    </source>
</evidence>
<dbReference type="SUPFAM" id="SSF55073">
    <property type="entry name" value="Nucleotide cyclase"/>
    <property type="match status" value="1"/>
</dbReference>
<dbReference type="PROSITE" id="PS50883">
    <property type="entry name" value="EAL"/>
    <property type="match status" value="1"/>
</dbReference>
<evidence type="ECO:0000256" key="5">
    <source>
        <dbReference type="ARBA" id="ARBA00023136"/>
    </source>
</evidence>
<dbReference type="PANTHER" id="PTHR33121:SF23">
    <property type="entry name" value="CYCLIC DI-GMP PHOSPHODIESTERASE PDEB"/>
    <property type="match status" value="1"/>
</dbReference>
<dbReference type="GO" id="GO:0005886">
    <property type="term" value="C:plasma membrane"/>
    <property type="evidence" value="ECO:0007669"/>
    <property type="project" value="UniProtKB-SubCell"/>
</dbReference>
<feature type="domain" description="GGDEF" evidence="8">
    <location>
        <begin position="354"/>
        <end position="487"/>
    </location>
</feature>
<dbReference type="InterPro" id="IPR035919">
    <property type="entry name" value="EAL_sf"/>
</dbReference>
<dbReference type="PROSITE" id="PS50887">
    <property type="entry name" value="GGDEF"/>
    <property type="match status" value="1"/>
</dbReference>
<evidence type="ECO:0000256" key="2">
    <source>
        <dbReference type="ARBA" id="ARBA00022475"/>
    </source>
</evidence>
<dbReference type="InterPro" id="IPR001633">
    <property type="entry name" value="EAL_dom"/>
</dbReference>
<accession>A0A1K1XZL2</accession>
<evidence type="ECO:0000256" key="3">
    <source>
        <dbReference type="ARBA" id="ARBA00022692"/>
    </source>
</evidence>
<dbReference type="STRING" id="1122209.SAMN02745752_02019"/>
<dbReference type="PANTHER" id="PTHR33121">
    <property type="entry name" value="CYCLIC DI-GMP PHOSPHODIESTERASE PDEF"/>
    <property type="match status" value="1"/>
</dbReference>
<feature type="transmembrane region" description="Helical" evidence="6">
    <location>
        <begin position="93"/>
        <end position="113"/>
    </location>
</feature>